<gene>
    <name evidence="6" type="ORF">EZS27_039804</name>
</gene>
<dbReference type="PANTHER" id="PTHR46323">
    <property type="entry name" value="BETA-GALACTOSIDASE"/>
    <property type="match status" value="1"/>
</dbReference>
<comment type="catalytic activity">
    <reaction evidence="1">
        <text>Hydrolysis of terminal non-reducing beta-D-galactose residues in beta-D-galactosides.</text>
        <dbReference type="EC" id="3.2.1.23"/>
    </reaction>
</comment>
<comment type="caution">
    <text evidence="6">The sequence shown here is derived from an EMBL/GenBank/DDBJ whole genome shotgun (WGS) entry which is preliminary data.</text>
</comment>
<accession>A0A5J4PI47</accession>
<dbReference type="SUPFAM" id="SSF74650">
    <property type="entry name" value="Galactose mutarotase-like"/>
    <property type="match status" value="1"/>
</dbReference>
<feature type="domain" description="Beta galactosidase small chain/" evidence="5">
    <location>
        <begin position="1"/>
        <end position="108"/>
    </location>
</feature>
<name>A0A5J4PI47_9ZZZZ</name>
<evidence type="ECO:0000256" key="3">
    <source>
        <dbReference type="ARBA" id="ARBA00022801"/>
    </source>
</evidence>
<dbReference type="GO" id="GO:0004565">
    <property type="term" value="F:beta-galactosidase activity"/>
    <property type="evidence" value="ECO:0007669"/>
    <property type="project" value="UniProtKB-EC"/>
</dbReference>
<organism evidence="6">
    <name type="scientific">termite gut metagenome</name>
    <dbReference type="NCBI Taxonomy" id="433724"/>
    <lineage>
        <taxon>unclassified sequences</taxon>
        <taxon>metagenomes</taxon>
        <taxon>organismal metagenomes</taxon>
    </lineage>
</organism>
<keyword evidence="3 6" id="KW-0378">Hydrolase</keyword>
<dbReference type="InterPro" id="IPR011013">
    <property type="entry name" value="Gal_mutarotase_sf_dom"/>
</dbReference>
<evidence type="ECO:0000259" key="5">
    <source>
        <dbReference type="SMART" id="SM01038"/>
    </source>
</evidence>
<feature type="non-terminal residue" evidence="6">
    <location>
        <position position="1"/>
    </location>
</feature>
<evidence type="ECO:0000313" key="6">
    <source>
        <dbReference type="EMBL" id="KAA6308548.1"/>
    </source>
</evidence>
<dbReference type="GO" id="GO:0005990">
    <property type="term" value="P:lactose catabolic process"/>
    <property type="evidence" value="ECO:0007669"/>
    <property type="project" value="TreeGrafter"/>
</dbReference>
<proteinExistence type="predicted"/>
<dbReference type="SMART" id="SM01038">
    <property type="entry name" value="Bgal_small_N"/>
    <property type="match status" value="1"/>
</dbReference>
<sequence length="112" mass="12720">AFDYIRPQENGNKTDVRWLTLTNNEGIGIRISGIQPLSVKAAHNLAEDLDFGISKKQTHPSDVTPRKEVFLNVDYLQRGVGGDDSWGRLPHEPYRLLSDTYAYGYEISVVKW</sequence>
<protein>
    <recommendedName>
        <fullName evidence="2">beta-galactosidase</fullName>
        <ecNumber evidence="2">3.2.1.23</ecNumber>
    </recommendedName>
</protein>
<reference evidence="6" key="1">
    <citation type="submission" date="2019-03" db="EMBL/GenBank/DDBJ databases">
        <title>Single cell metagenomics reveals metabolic interactions within the superorganism composed of flagellate Streblomastix strix and complex community of Bacteroidetes bacteria on its surface.</title>
        <authorList>
            <person name="Treitli S.C."/>
            <person name="Kolisko M."/>
            <person name="Husnik F."/>
            <person name="Keeling P."/>
            <person name="Hampl V."/>
        </authorList>
    </citation>
    <scope>NUCLEOTIDE SEQUENCE</scope>
    <source>
        <strain evidence="6">STM</strain>
    </source>
</reference>
<evidence type="ECO:0000256" key="2">
    <source>
        <dbReference type="ARBA" id="ARBA00012756"/>
    </source>
</evidence>
<dbReference type="InterPro" id="IPR050347">
    <property type="entry name" value="Bact_Beta-galactosidase"/>
</dbReference>
<dbReference type="InterPro" id="IPR004199">
    <property type="entry name" value="B-gal_small/dom_5"/>
</dbReference>
<dbReference type="GO" id="GO:0009341">
    <property type="term" value="C:beta-galactosidase complex"/>
    <property type="evidence" value="ECO:0007669"/>
    <property type="project" value="InterPro"/>
</dbReference>
<evidence type="ECO:0000256" key="1">
    <source>
        <dbReference type="ARBA" id="ARBA00001412"/>
    </source>
</evidence>
<dbReference type="PANTHER" id="PTHR46323:SF2">
    <property type="entry name" value="BETA-GALACTOSIDASE"/>
    <property type="match status" value="1"/>
</dbReference>
<dbReference type="EMBL" id="SNRY01008432">
    <property type="protein sequence ID" value="KAA6308548.1"/>
    <property type="molecule type" value="Genomic_DNA"/>
</dbReference>
<dbReference type="Gene3D" id="2.70.98.10">
    <property type="match status" value="1"/>
</dbReference>
<dbReference type="EC" id="3.2.1.23" evidence="2"/>
<dbReference type="InterPro" id="IPR014718">
    <property type="entry name" value="GH-type_carb-bd"/>
</dbReference>
<dbReference type="AlphaFoldDB" id="A0A5J4PI47"/>
<evidence type="ECO:0000256" key="4">
    <source>
        <dbReference type="ARBA" id="ARBA00023295"/>
    </source>
</evidence>
<dbReference type="GO" id="GO:0030246">
    <property type="term" value="F:carbohydrate binding"/>
    <property type="evidence" value="ECO:0007669"/>
    <property type="project" value="InterPro"/>
</dbReference>
<dbReference type="Pfam" id="PF02929">
    <property type="entry name" value="Bgal_small_N"/>
    <property type="match status" value="1"/>
</dbReference>
<keyword evidence="4 6" id="KW-0326">Glycosidase</keyword>